<dbReference type="Proteomes" id="UP000253083">
    <property type="component" value="Unassembled WGS sequence"/>
</dbReference>
<sequence length="182" mass="19606">MMKKIKQSRRLNATLSRLYSQPAGRFEMCWYKLFLLFISLSSSVSHACLSVEVTADDLDFGGYNPFDRAPTQSQLSVTVDCLADGLSLGLSLPFQVGLSSALSGATQRKLVSDGYELSYQIYNSPSLATPWGEAGSGSLLAGLFPVSLLDQTQLFTGFALIPAGQDVPAGVYTDSILVTIEF</sequence>
<keyword evidence="3" id="KW-1185">Reference proteome</keyword>
<dbReference type="OrthoDB" id="8588792at2"/>
<organism evidence="2 3">
    <name type="scientific">Arenicella xantha</name>
    <dbReference type="NCBI Taxonomy" id="644221"/>
    <lineage>
        <taxon>Bacteria</taxon>
        <taxon>Pseudomonadati</taxon>
        <taxon>Pseudomonadota</taxon>
        <taxon>Gammaproteobacteria</taxon>
        <taxon>Arenicellales</taxon>
        <taxon>Arenicellaceae</taxon>
        <taxon>Arenicella</taxon>
    </lineage>
</organism>
<accession>A0A395JK99</accession>
<feature type="domain" description="Spore coat protein U/FanG" evidence="1">
    <location>
        <begin position="40"/>
        <end position="179"/>
    </location>
</feature>
<name>A0A395JK99_9GAMM</name>
<evidence type="ECO:0000259" key="1">
    <source>
        <dbReference type="Pfam" id="PF05229"/>
    </source>
</evidence>
<dbReference type="AlphaFoldDB" id="A0A395JK99"/>
<evidence type="ECO:0000313" key="2">
    <source>
        <dbReference type="EMBL" id="RBP51203.1"/>
    </source>
</evidence>
<comment type="caution">
    <text evidence="2">The sequence shown here is derived from an EMBL/GenBank/DDBJ whole genome shotgun (WGS) entry which is preliminary data.</text>
</comment>
<evidence type="ECO:0000313" key="3">
    <source>
        <dbReference type="Proteomes" id="UP000253083"/>
    </source>
</evidence>
<dbReference type="Pfam" id="PF05229">
    <property type="entry name" value="SCPU"/>
    <property type="match status" value="1"/>
</dbReference>
<dbReference type="InParanoid" id="A0A395JK99"/>
<keyword evidence="2" id="KW-0167">Capsid protein</keyword>
<keyword evidence="2" id="KW-0946">Virion</keyword>
<proteinExistence type="predicted"/>
<dbReference type="InterPro" id="IPR007893">
    <property type="entry name" value="Spore_coat_U/FanG"/>
</dbReference>
<dbReference type="EMBL" id="QNRT01000002">
    <property type="protein sequence ID" value="RBP51203.1"/>
    <property type="molecule type" value="Genomic_DNA"/>
</dbReference>
<reference evidence="2 3" key="1">
    <citation type="submission" date="2018-06" db="EMBL/GenBank/DDBJ databases">
        <title>Genomic Encyclopedia of Type Strains, Phase IV (KMG-IV): sequencing the most valuable type-strain genomes for metagenomic binning, comparative biology and taxonomic classification.</title>
        <authorList>
            <person name="Goeker M."/>
        </authorList>
    </citation>
    <scope>NUCLEOTIDE SEQUENCE [LARGE SCALE GENOMIC DNA]</scope>
    <source>
        <strain evidence="2 3">DSM 24032</strain>
    </source>
</reference>
<dbReference type="SMART" id="SM00972">
    <property type="entry name" value="SCPU"/>
    <property type="match status" value="1"/>
</dbReference>
<gene>
    <name evidence="2" type="ORF">DFR28_102622</name>
</gene>
<protein>
    <submittedName>
        <fullName evidence="2">Spore coat protein U-like protein</fullName>
    </submittedName>
</protein>